<evidence type="ECO:0000313" key="3">
    <source>
        <dbReference type="Proteomes" id="UP000540412"/>
    </source>
</evidence>
<reference evidence="2 3" key="1">
    <citation type="submission" date="2020-08" db="EMBL/GenBank/DDBJ databases">
        <title>Sequencing the genomes of 1000 actinobacteria strains.</title>
        <authorList>
            <person name="Klenk H.-P."/>
        </authorList>
    </citation>
    <scope>NUCLEOTIDE SEQUENCE [LARGE SCALE GENOMIC DNA]</scope>
    <source>
        <strain evidence="2 3">DSM 43582</strain>
    </source>
</reference>
<gene>
    <name evidence="2" type="ORF">BJY24_007605</name>
</gene>
<feature type="chain" id="PRO_5038731725" description="Ig-like domain-containing protein" evidence="1">
    <location>
        <begin position="32"/>
        <end position="144"/>
    </location>
</feature>
<keyword evidence="1" id="KW-0732">Signal</keyword>
<dbReference type="AlphaFoldDB" id="A0A7W9UMJ7"/>
<evidence type="ECO:0000256" key="1">
    <source>
        <dbReference type="SAM" id="SignalP"/>
    </source>
</evidence>
<organism evidence="2 3">
    <name type="scientific">Nocardia transvalensis</name>
    <dbReference type="NCBI Taxonomy" id="37333"/>
    <lineage>
        <taxon>Bacteria</taxon>
        <taxon>Bacillati</taxon>
        <taxon>Actinomycetota</taxon>
        <taxon>Actinomycetes</taxon>
        <taxon>Mycobacteriales</taxon>
        <taxon>Nocardiaceae</taxon>
        <taxon>Nocardia</taxon>
    </lineage>
</organism>
<dbReference type="RefSeq" id="WP_051161182.1">
    <property type="nucleotide sequence ID" value="NZ_JACHIT010000002.1"/>
</dbReference>
<evidence type="ECO:0000313" key="2">
    <source>
        <dbReference type="EMBL" id="MBB5918693.1"/>
    </source>
</evidence>
<feature type="signal peptide" evidence="1">
    <location>
        <begin position="1"/>
        <end position="31"/>
    </location>
</feature>
<dbReference type="Proteomes" id="UP000540412">
    <property type="component" value="Unassembled WGS sequence"/>
</dbReference>
<protein>
    <recommendedName>
        <fullName evidence="4">Ig-like domain-containing protein</fullName>
    </recommendedName>
</protein>
<sequence length="144" mass="14368">MISTSRTTHRTAGRAGMIAAGAIAAAGFTLAAPQSAEAAVTQVAATPDMSVGVATNYGTGCNYTLRAVVDDPSAPVTFFDNGAPIGRIRPSGATALTQWVPATQGSHTLTAVQDGQPAERPVANLVLPVGTGAHLGYSCAVFGG</sequence>
<proteinExistence type="predicted"/>
<accession>A0A7W9UMJ7</accession>
<evidence type="ECO:0008006" key="4">
    <source>
        <dbReference type="Google" id="ProtNLM"/>
    </source>
</evidence>
<keyword evidence="3" id="KW-1185">Reference proteome</keyword>
<comment type="caution">
    <text evidence="2">The sequence shown here is derived from an EMBL/GenBank/DDBJ whole genome shotgun (WGS) entry which is preliminary data.</text>
</comment>
<name>A0A7W9UMJ7_9NOCA</name>
<dbReference type="EMBL" id="JACHIT010000002">
    <property type="protein sequence ID" value="MBB5918693.1"/>
    <property type="molecule type" value="Genomic_DNA"/>
</dbReference>